<gene>
    <name evidence="1" type="ORF">GCM10025868_09920</name>
</gene>
<dbReference type="Proteomes" id="UP001157017">
    <property type="component" value="Unassembled WGS sequence"/>
</dbReference>
<sequence length="126" mass="13482">MFCSTENFGTRERLLVDERQSQVVRRLGRAQGHRGAVDQHLPLVGDVRAGEHLDERRLAGAVRADQTVHLARPEGGRHLGQGGDRPEALADVTDLDDGGAAEVRRVCLAHDQPALTASGCSVANAS</sequence>
<dbReference type="EMBL" id="BSUZ01000001">
    <property type="protein sequence ID" value="GMA85742.1"/>
    <property type="molecule type" value="Genomic_DNA"/>
</dbReference>
<evidence type="ECO:0000313" key="1">
    <source>
        <dbReference type="EMBL" id="GMA85742.1"/>
    </source>
</evidence>
<name>A0ABQ6JFP4_9ACTN</name>
<protein>
    <submittedName>
        <fullName evidence="1">Uncharacterized protein</fullName>
    </submittedName>
</protein>
<organism evidence="1 2">
    <name type="scientific">Angustibacter aerolatus</name>
    <dbReference type="NCBI Taxonomy" id="1162965"/>
    <lineage>
        <taxon>Bacteria</taxon>
        <taxon>Bacillati</taxon>
        <taxon>Actinomycetota</taxon>
        <taxon>Actinomycetes</taxon>
        <taxon>Kineosporiales</taxon>
        <taxon>Kineosporiaceae</taxon>
    </lineage>
</organism>
<reference evidence="2" key="1">
    <citation type="journal article" date="2019" name="Int. J. Syst. Evol. Microbiol.">
        <title>The Global Catalogue of Microorganisms (GCM) 10K type strain sequencing project: providing services to taxonomists for standard genome sequencing and annotation.</title>
        <authorList>
            <consortium name="The Broad Institute Genomics Platform"/>
            <consortium name="The Broad Institute Genome Sequencing Center for Infectious Disease"/>
            <person name="Wu L."/>
            <person name="Ma J."/>
        </authorList>
    </citation>
    <scope>NUCLEOTIDE SEQUENCE [LARGE SCALE GENOMIC DNA]</scope>
    <source>
        <strain evidence="2">NBRC 108730</strain>
    </source>
</reference>
<keyword evidence="2" id="KW-1185">Reference proteome</keyword>
<comment type="caution">
    <text evidence="1">The sequence shown here is derived from an EMBL/GenBank/DDBJ whole genome shotgun (WGS) entry which is preliminary data.</text>
</comment>
<accession>A0ABQ6JFP4</accession>
<evidence type="ECO:0000313" key="2">
    <source>
        <dbReference type="Proteomes" id="UP001157017"/>
    </source>
</evidence>
<proteinExistence type="predicted"/>